<evidence type="ECO:0000313" key="2">
    <source>
        <dbReference type="Proteomes" id="UP000655094"/>
    </source>
</evidence>
<proteinExistence type="predicted"/>
<dbReference type="Proteomes" id="UP000655094">
    <property type="component" value="Unassembled WGS sequence"/>
</dbReference>
<comment type="caution">
    <text evidence="1">The sequence shown here is derived from an EMBL/GenBank/DDBJ whole genome shotgun (WGS) entry which is preliminary data.</text>
</comment>
<dbReference type="EMBL" id="BNFF01000001">
    <property type="protein sequence ID" value="GHK55336.1"/>
    <property type="molecule type" value="Genomic_DNA"/>
</dbReference>
<sequence>MPAGHDFKLAHKELDALLKRAQLRPLAVGVHADRKLLQFCYTSEVADSALKLLDEAGLPGELRLRQKLALVAMVGAGVTRNPLHCHRFWQQLKGQPVEFTGSLKRDQRWRCYAPGRRKA</sequence>
<protein>
    <submittedName>
        <fullName evidence="1">Uncharacterized protein</fullName>
    </submittedName>
</protein>
<evidence type="ECO:0000313" key="1">
    <source>
        <dbReference type="EMBL" id="GHK55336.1"/>
    </source>
</evidence>
<accession>A0A919I3W1</accession>
<gene>
    <name evidence="1" type="ORF">KPZU09_50720</name>
</gene>
<name>A0A919I3W1_KLEPN</name>
<dbReference type="AlphaFoldDB" id="A0A919I3W1"/>
<organism evidence="1 2">
    <name type="scientific">Klebsiella pneumoniae</name>
    <dbReference type="NCBI Taxonomy" id="573"/>
    <lineage>
        <taxon>Bacteria</taxon>
        <taxon>Pseudomonadati</taxon>
        <taxon>Pseudomonadota</taxon>
        <taxon>Gammaproteobacteria</taxon>
        <taxon>Enterobacterales</taxon>
        <taxon>Enterobacteriaceae</taxon>
        <taxon>Klebsiella/Raoultella group</taxon>
        <taxon>Klebsiella</taxon>
        <taxon>Klebsiella pneumoniae complex</taxon>
    </lineage>
</organism>
<reference evidence="1" key="1">
    <citation type="submission" date="2020-10" db="EMBL/GenBank/DDBJ databases">
        <title>Genome Sequence of ESBL Producing Zambian Clinical Strains.</title>
        <authorList>
            <person name="Shawa M."/>
            <person name="Furuta Y."/>
            <person name="Simbotwe M."/>
            <person name="Mulenga E."/>
            <person name="Mubanga M."/>
            <person name="Mulenga G."/>
            <person name="Kaile C."/>
            <person name="Zorigt T."/>
            <person name="Hang'ombe B."/>
            <person name="Higashi H."/>
        </authorList>
    </citation>
    <scope>NUCLEOTIDE SEQUENCE</scope>
    <source>
        <strain evidence="1">Zam_UTH_09</strain>
    </source>
</reference>